<dbReference type="InterPro" id="IPR011049">
    <property type="entry name" value="Serralysin-like_metalloprot_C"/>
</dbReference>
<gene>
    <name evidence="2" type="ORF">GSH16_14570</name>
</gene>
<evidence type="ECO:0000313" key="3">
    <source>
        <dbReference type="Proteomes" id="UP000436016"/>
    </source>
</evidence>
<evidence type="ECO:0000256" key="1">
    <source>
        <dbReference type="SAM" id="MobiDB-lite"/>
    </source>
</evidence>
<sequence length="4156" mass="429353">MADTIVQTTLGLTDTALADRFDTLLAEAKSGARVDGIVLADPAGFDRVALPSGTEILAVWSSGGDLVLELANGQFLVLLDGMLLEFGVQLGAAVIPVDVLRANAVPMEDYDTPREGDMPDLADFLSEGSVSPAGSGPQLIVRDLDPLFGLPINPLLPPTELIFPKKEEENEFAGGLGLPDVGITLDGDVILRETDADLVWDVSAFFTVTPGNADQGEVIETISLKVEGLPFGTTSSAGTLTDAGNGTLTFQFTGSPAAFEALTVTFPTDFSTVSRIDFTPGDLMGQITATSNFGPGPVLDFPVRVNFEGDVAITGDGIVSEAETDAPIPFKPVDHLLPTPTDIDGSEVLTEIIFRIRGLPAGTLVDDGSGPQPVSGDYTFTGTLADYSALEFILPADFSTENPATTITGSILARTNENGFVTRPFTVEISATPDIDIDPPADKVADEDGDGVDGAGVTVDLMLSITIDDADGSEDNATVEIRFDTIPPTPLFNGGTYDPSTGIWTGTVAEANALTVLFPGDFSGVVQAAITVTTPEGQATESQTITINPVQDIDFTVAEIVAAETDAYVTVTPASEWQVSISDFDPALPREVLTSITLTLDGLPPGVLVNGVAAGTYSYDPAAGGSFSFTGTEAEYQALQLSFPPDFSTESPNPTPGVISGQLSATSNEGSNGPVPVTLRITPEGDVRIDAPVLAPIQETDAPIDLRPADVLVPVVTDVDGSESLAELVLTITGLPGDGSFTPEPPTMSDPSGVSGIPLSNIAFNLETDGSATLTITITSADGDVLALYNGITITLPADFSTANRSDLDTGFTKPLQFTLDVQTDEDQDPTSDTAVDGTATQTRTVDIAFEEDIELSAPALVEAKEDNGGPTEEPVTVDLGIDIAITDADGSEAEAGPEPFFNAVVTVTFTDLPAGSSVNGGKLTGMVWTGTVAEAEALTLTVPPNYSGSIPALISVTTPEGEKHTNQQILITPTPDIDISGIVVTQETDAPVEVLLSNFISVVIDDPDEVITNLTFTLPGLPPGTQAVDGAGNPVGSIVGGTFTFNFTAGGTDPDPRDVRLIFPTDYSTENPQQTLEATLSVTTNQGGPVSGQIPFTIDFEGDADVQGPGVIDLVETDAPLTFRPMDALMPVATDQDGSESVVQVLVIIDQLPPGAEVSEDGGATFAPLNGSLGWIGTPAEYAQLIVRVPGDFSTENFPFDLSGTVIGYTDEGGTASGDFTVNIAATHDIELTVQDVFGTEDQDGPDGSGATIDLMIDAGVTDVDGSEDSATVEVEFTNLPAGSSVNVGTLSGSVWTGTLAEANALALKVPGDFTGTIPAKVTVTSPEGMVMDNFDILVDADEDIDFTIAPLTGAETDAPVTLTPSDAFQVSVSDADGSEVLQSITLDLSPLPPGVTVGTSGGTVTYNAATGGAFSFTGTPAEYQALTLTFPTDFSTVSPPVPITGTISAISNEGTDSFTPVEVIITAEGDAELVTGTPAALTETDAPISIAPADYLSANPTDADGSESLDRIILIVDGLPQGFDATGLTGLPAGVTPVFAAGTNGSVRMTLTLDAATVGDVSAAYQGLGITLPADFSTQSRSDLDTGSSLPIRLDFLADTDEDQDPATDRPDDGTVRGTAEITIGAEGDLSVTATDIVLTENDAPGDTDEDSTSQAPLQFLLTDAVAASATDADGSEVIAAVDVTLTGLPDGTRISLDNGATFTTVTGGTYDGLALSGTEFAGFIVRFPDDFSTDNPGSTISGTVTIATNEALLAGEVDSGPTDGIETVGFTVTVNSELDVEITAADITVIEDLGVDIPLNLDAQVTDIDGSENITGISVLFENLPTGQTSFTDGTVLTGPTATWTGDLAGLQGLTIASFPTHFSGIITATVTVTTDEGNPAGQSETFLINVTPVAEPTIDLSVDPGDPGVTEVATDNFSVKEDTSFLLLIDAFTPDQDGSEQLTQIVIENVPAGWLTVDGSGNVDLSQFESGGGDVASAVQSGTTLTITLNAGVTDFDGGLRMVPLPDDDRDVETIVGADMVATVTSVDMAAGLPSDTATATDGTDVDVDAVVDDLTLSTSNKSGNENVNGNRVRPIGIDDIALQDTDGSELFEKISLTFTVATASTNYDITDPAQFLLRVNGGASAVVITQTGTSGNSISYDITPAPGASFQDFSDEVKLLQVRFPQHFSGVTTVEGTASWFETQTGDAEADLTDNRQTQDFTTTITIRPIAEAELDSAVFVTNTDFTDGDPDSISGVARNQNLTVAEILTLVESTLDGSGPGATEVFVGFDAATPDLDGSEQLTDVTIENIPTDWIALNGTQLDPASLFTADGLSAIDPTELAKIDSATYDSGTGTLTISFVPGTTSFSAALKLTPTPYEDFDVDRAAGDPFTPVGTFFGNDLTVTANVSDTNTAQTVTAAAGLTFDVDVDPINNFATIPATFMDTEENVDNAGGIFQIPIIPVLPDTDGSETVKSIVLREVPDTLTVYITDPDNPTGPKIPALLTDVNTPPGFNSWSLENDEWLDAEFRGVPLHYSGSIDVLIEVVTVEADGGKTRVTQLPTSFVIKPSADGGDPSETINDCEDEFIKVDIDGNIIDNSTNSPGSPELIRDGVIISNITPDSFGREPTFWIDQVGNGDPNDFVEVRVVNGILERDLAAGELSRLYVKPGQDSNETVTFNVILEYYEQNDPTEFKLGQGTITLNVKGVADTPIVDGQDPDPDNNPGGIDKADIDDVFLAGDPSNADRVYGYGGFDDNPFKLEKVFRDIIIDTGQFIQNNEPANLRDATLLSGRMTEITFGGPDSFDGSETLYFLIDGLVGKDGTPGGISFAGVTPVDQTGTSVLVTANQLDNIIFVPEDVGNEVTYYDLTLYAIVIEDDETLPTLGGGSTQDAIDNIDALKGGATAQLDFTIVVAPGLDGGGGGCTPDQELPLPVIELVGSGDEDTDISLQFKITPNPPFWSGIEDLWNLPNGVLGDFGLGIELPPGSSLSSNPPGAVIFDPVTGTYVIDFEKLGVDPTDPTMTAGSIIFTPPEHQSSPVNPFDPSETFGPDDPYDNLNSLEYQTVLDNFTCGTSTQGTGSFQLIINPVVDGPSVTIDNSIDFIEDTDTTGFVTIAGIDPGERLVGDIIVTIPSGSILLDGGGAQIPPTSDDGTTVTYTLTQAQAEGATFRPPLHFSGDLTFTVTATSEDIDGSTKSNTATETIYVIPVADVPFFNYLDGIIDPETGQPFVDTTGAKPVITAIEDVPFTLSSVLNADSPDMDGSEVVTYVLSGVPDYLTVTSTTGVRTGIVDNGDGSWTISQDAWSRVQLVLRDPHARTPDPLITELNGVDSIPLMLTINTLERANSDTNQGSTMFDFRVRPDADVPTVTASIAPTTGVEDQPAPYVLTLSGTTPDPHETIAFQITGLPDGGTLTVGGVSIPISGGVAIIDGANVQQTSTPGMSPNAWEPAGTVEFVPPGDFGNDVTFEVTAITTDTSPLFTDTETSTPVDLDLSITPAPDLILDITDPDIVLDETDAVVSYTPAPNFAITVTDVDGSEVVDQVTYTLSGLPANMGWDASGGGTVDFTGGTLTFTGSEAEFAAFALEFPADYSTAGAPTLTGSLNVTTNEGGDETENFTIAINAEGDVDSVTPTDPVTLTETDAALSYSPSADISATVTDADGSEVIKSVTYTLSGVPAGTSFTPAGAPVTITGGVLTFTGSQTDFDALEIIFPADFATNGTPITGTVEVTSNEGGSANNSFALEIDGELDLSVTVTPADTVQTGGPITIDLGIDAMVTDSQATPSEWLEEVVIDFTAPLAAGITPSAGTLNGARNQLTLTRGATSPADFAALVAALSLLAPGTFAGTIDGTVTVTTNHGTDGGTAISVSVNDQPVVSGPVSLTGEGALFSIPVADFLANASDPDGLAGIANIVASDPDVTATVNGLQVEFTAANGFTGPVTLTYDVLDNGSPQASTSTTADLDIGNAIFLTSTGTTFTDPLGGTYDLLDDATGSAGVRDKAFGSGADEAVVYAAGTRDYAEIEEFALLGGDDFVDLTGSSTGVTVDGGSGNDWLIGSDGNDVLIGGLGADRLEGGLGTDRFDLGPTLDVTDIISDYEVGEIVDLSGFLQLTGTEGINDRADFDDTTGDLSVTVGGSTSVAANLNLGGGGFPADVTVLFENAAGAQETAVI</sequence>
<accession>A0A6B0TPS2</accession>
<organism evidence="2 3">
    <name type="scientific">Oceanomicrobium pacificus</name>
    <dbReference type="NCBI Taxonomy" id="2692916"/>
    <lineage>
        <taxon>Bacteria</taxon>
        <taxon>Pseudomonadati</taxon>
        <taxon>Pseudomonadota</taxon>
        <taxon>Alphaproteobacteria</taxon>
        <taxon>Rhodobacterales</taxon>
        <taxon>Paracoccaceae</taxon>
        <taxon>Oceanomicrobium</taxon>
    </lineage>
</organism>
<dbReference type="Pfam" id="PF00353">
    <property type="entry name" value="HemolysinCabind"/>
    <property type="match status" value="1"/>
</dbReference>
<dbReference type="RefSeq" id="WP_160856336.1">
    <property type="nucleotide sequence ID" value="NZ_WUWG01000007.1"/>
</dbReference>
<feature type="region of interest" description="Disordered" evidence="1">
    <location>
        <begin position="1599"/>
        <end position="1619"/>
    </location>
</feature>
<dbReference type="GO" id="GO:0005509">
    <property type="term" value="F:calcium ion binding"/>
    <property type="evidence" value="ECO:0007669"/>
    <property type="project" value="InterPro"/>
</dbReference>
<dbReference type="InterPro" id="IPR018511">
    <property type="entry name" value="Hemolysin-typ_Ca-bd_CS"/>
</dbReference>
<dbReference type="Proteomes" id="UP000436016">
    <property type="component" value="Unassembled WGS sequence"/>
</dbReference>
<dbReference type="PRINTS" id="PR00313">
    <property type="entry name" value="CABNDNGRPT"/>
</dbReference>
<protein>
    <submittedName>
        <fullName evidence="2">Uncharacterized protein</fullName>
    </submittedName>
</protein>
<dbReference type="Pfam" id="PF17963">
    <property type="entry name" value="Big_9"/>
    <property type="match status" value="1"/>
</dbReference>
<name>A0A6B0TPS2_9RHOB</name>
<dbReference type="SUPFAM" id="SSF51120">
    <property type="entry name" value="beta-Roll"/>
    <property type="match status" value="1"/>
</dbReference>
<dbReference type="PROSITE" id="PS00330">
    <property type="entry name" value="HEMOLYSIN_CALCIUM"/>
    <property type="match status" value="2"/>
</dbReference>
<reference evidence="2 3" key="1">
    <citation type="submission" date="2019-12" db="EMBL/GenBank/DDBJ databases">
        <title>Strain KN286 was isolated from seawater, which was collected from Caroline Seamount in the tropical western Pacific.</title>
        <authorList>
            <person name="Wang Q."/>
        </authorList>
    </citation>
    <scope>NUCLEOTIDE SEQUENCE [LARGE SCALE GENOMIC DNA]</scope>
    <source>
        <strain evidence="2 3">KN286</strain>
    </source>
</reference>
<dbReference type="InterPro" id="IPR001343">
    <property type="entry name" value="Hemolysn_Ca-bd"/>
</dbReference>
<proteinExistence type="predicted"/>
<evidence type="ECO:0000313" key="2">
    <source>
        <dbReference type="EMBL" id="MXU66670.1"/>
    </source>
</evidence>
<dbReference type="EMBL" id="WUWG01000007">
    <property type="protein sequence ID" value="MXU66670.1"/>
    <property type="molecule type" value="Genomic_DNA"/>
</dbReference>
<comment type="caution">
    <text evidence="2">The sequence shown here is derived from an EMBL/GenBank/DDBJ whole genome shotgun (WGS) entry which is preliminary data.</text>
</comment>
<keyword evidence="3" id="KW-1185">Reference proteome</keyword>